<dbReference type="InterPro" id="IPR029063">
    <property type="entry name" value="SAM-dependent_MTases_sf"/>
</dbReference>
<evidence type="ECO:0000313" key="8">
    <source>
        <dbReference type="EMBL" id="RRJ87275.1"/>
    </source>
</evidence>
<dbReference type="GO" id="GO:0001510">
    <property type="term" value="P:RNA methylation"/>
    <property type="evidence" value="ECO:0007669"/>
    <property type="project" value="InterPro"/>
</dbReference>
<feature type="binding site" evidence="6">
    <location>
        <position position="313"/>
    </location>
    <ligand>
        <name>S-adenosyl-L-methionine</name>
        <dbReference type="ChEBI" id="CHEBI:59789"/>
    </ligand>
</feature>
<dbReference type="OrthoDB" id="9810297at2"/>
<dbReference type="GO" id="GO:0006355">
    <property type="term" value="P:regulation of DNA-templated transcription"/>
    <property type="evidence" value="ECO:0007669"/>
    <property type="project" value="InterPro"/>
</dbReference>
<comment type="similarity">
    <text evidence="1 6">Belongs to the class I-like SAM-binding methyltransferase superfamily. RsmB/NOP family.</text>
</comment>
<evidence type="ECO:0000256" key="1">
    <source>
        <dbReference type="ARBA" id="ARBA00007494"/>
    </source>
</evidence>
<dbReference type="Proteomes" id="UP000274391">
    <property type="component" value="Unassembled WGS sequence"/>
</dbReference>
<dbReference type="SUPFAM" id="SSF48013">
    <property type="entry name" value="NusB-like"/>
    <property type="match status" value="1"/>
</dbReference>
<evidence type="ECO:0000256" key="4">
    <source>
        <dbReference type="ARBA" id="ARBA00022691"/>
    </source>
</evidence>
<proteinExistence type="inferred from homology"/>
<dbReference type="GO" id="GO:0003723">
    <property type="term" value="F:RNA binding"/>
    <property type="evidence" value="ECO:0007669"/>
    <property type="project" value="UniProtKB-UniRule"/>
</dbReference>
<dbReference type="InterPro" id="IPR049560">
    <property type="entry name" value="MeTrfase_RsmB-F_NOP2_cat"/>
</dbReference>
<dbReference type="Gene3D" id="1.10.940.10">
    <property type="entry name" value="NusB-like"/>
    <property type="match status" value="1"/>
</dbReference>
<accession>A0A3P3VWW4</accession>
<evidence type="ECO:0000256" key="6">
    <source>
        <dbReference type="PROSITE-ProRule" id="PRU01023"/>
    </source>
</evidence>
<dbReference type="PROSITE" id="PS01153">
    <property type="entry name" value="NOL1_NOP2_SUN"/>
    <property type="match status" value="1"/>
</dbReference>
<dbReference type="Gene3D" id="3.40.50.150">
    <property type="entry name" value="Vaccinia Virus protein VP39"/>
    <property type="match status" value="1"/>
</dbReference>
<keyword evidence="9" id="KW-1185">Reference proteome</keyword>
<dbReference type="AlphaFoldDB" id="A0A3P3VWW4"/>
<evidence type="ECO:0000256" key="3">
    <source>
        <dbReference type="ARBA" id="ARBA00022679"/>
    </source>
</evidence>
<dbReference type="PRINTS" id="PR02008">
    <property type="entry name" value="RCMTFAMILY"/>
</dbReference>
<feature type="domain" description="SAM-dependent MTase RsmB/NOP-type" evidence="7">
    <location>
        <begin position="170"/>
        <end position="481"/>
    </location>
</feature>
<dbReference type="Pfam" id="PF01029">
    <property type="entry name" value="NusB"/>
    <property type="match status" value="1"/>
</dbReference>
<feature type="binding site" evidence="6">
    <location>
        <position position="359"/>
    </location>
    <ligand>
        <name>S-adenosyl-L-methionine</name>
        <dbReference type="ChEBI" id="CHEBI:59789"/>
    </ligand>
</feature>
<evidence type="ECO:0000259" key="7">
    <source>
        <dbReference type="PROSITE" id="PS51686"/>
    </source>
</evidence>
<sequence length="482" mass="52396">MSTRNPGRFRDPLPGRDFAARQRGPRAVALDVLIAVDRDDAYANLLLPHRLRDAGLRGLDAALATELTYGTLRLGGYYDEIIRIVAGREIDQIDPVALAALRLGAHQLLGTRVPKHAAVNETVNAARDRGSRGVAGFINANLRAISARTAEEWRTAVAERHERADDRLAALTSHPAWIVRAFRDALADEGREDELEALLDADNVSPLVHLAALPGLADREDVLDAHPTRLVPEPASPIAMRLDGGDPQELREVRAGTVRVQDAGSQLVALALSRVAPIREGERLLDLCAGPGGKSALLAAESLVARAHFEANEVTPSRAKLVRDALRPITPEGHEFEVTEFDGRTVVDSPEKFDRILVDAPCTGLGALRRRPEARWRKQASDLANLTHLQEELLAAALEATAPGGLVAYVTCSPHPAETTAVVKHVLRSHDAEVLDARAICHELAPELDLAERPLAEGTTVQLWPHRHGTDAMFLTLLRKRD</sequence>
<keyword evidence="4 6" id="KW-0949">S-adenosyl-L-methionine</keyword>
<dbReference type="GO" id="GO:0008173">
    <property type="term" value="F:RNA methyltransferase activity"/>
    <property type="evidence" value="ECO:0007669"/>
    <property type="project" value="InterPro"/>
</dbReference>
<evidence type="ECO:0000256" key="5">
    <source>
        <dbReference type="ARBA" id="ARBA00022884"/>
    </source>
</evidence>
<feature type="binding site" evidence="6">
    <location>
        <position position="342"/>
    </location>
    <ligand>
        <name>S-adenosyl-L-methionine</name>
        <dbReference type="ChEBI" id="CHEBI:59789"/>
    </ligand>
</feature>
<dbReference type="InterPro" id="IPR001678">
    <property type="entry name" value="MeTrfase_RsmB-F_NOP2_dom"/>
</dbReference>
<protein>
    <submittedName>
        <fullName evidence="8">rRNA small subunit methyltransferase B</fullName>
    </submittedName>
</protein>
<dbReference type="PROSITE" id="PS51686">
    <property type="entry name" value="SAM_MT_RSMB_NOP"/>
    <property type="match status" value="1"/>
</dbReference>
<name>A0A3P3VWW4_9MICO</name>
<keyword evidence="3 6" id="KW-0808">Transferase</keyword>
<evidence type="ECO:0000313" key="9">
    <source>
        <dbReference type="Proteomes" id="UP000274391"/>
    </source>
</evidence>
<reference evidence="8 9" key="1">
    <citation type="submission" date="2018-11" db="EMBL/GenBank/DDBJ databases">
        <title>YIM 102482-1 draft genome.</title>
        <authorList>
            <person name="Li G."/>
            <person name="Jiang Y."/>
        </authorList>
    </citation>
    <scope>NUCLEOTIDE SEQUENCE [LARGE SCALE GENOMIC DNA]</scope>
    <source>
        <strain evidence="8 9">YIM 102482-1</strain>
    </source>
</reference>
<gene>
    <name evidence="8" type="ORF">EG850_05570</name>
</gene>
<feature type="binding site" evidence="6">
    <location>
        <begin position="288"/>
        <end position="294"/>
    </location>
    <ligand>
        <name>S-adenosyl-L-methionine</name>
        <dbReference type="ChEBI" id="CHEBI:59789"/>
    </ligand>
</feature>
<keyword evidence="5 6" id="KW-0694">RNA-binding</keyword>
<dbReference type="CDD" id="cd02440">
    <property type="entry name" value="AdoMet_MTases"/>
    <property type="match status" value="1"/>
</dbReference>
<dbReference type="PANTHER" id="PTHR22807">
    <property type="entry name" value="NOP2 YEAST -RELATED NOL1/NOP2/FMU SUN DOMAIN-CONTAINING"/>
    <property type="match status" value="1"/>
</dbReference>
<comment type="caution">
    <text evidence="8">The sequence shown here is derived from an EMBL/GenBank/DDBJ whole genome shotgun (WGS) entry which is preliminary data.</text>
</comment>
<dbReference type="PANTHER" id="PTHR22807:SF53">
    <property type="entry name" value="RIBOSOMAL RNA SMALL SUBUNIT METHYLTRANSFERASE B-RELATED"/>
    <property type="match status" value="1"/>
</dbReference>
<dbReference type="SUPFAM" id="SSF53335">
    <property type="entry name" value="S-adenosyl-L-methionine-dependent methyltransferases"/>
    <property type="match status" value="1"/>
</dbReference>
<organism evidence="8 9">
    <name type="scientific">Gulosibacter macacae</name>
    <dbReference type="NCBI Taxonomy" id="2488791"/>
    <lineage>
        <taxon>Bacteria</taxon>
        <taxon>Bacillati</taxon>
        <taxon>Actinomycetota</taxon>
        <taxon>Actinomycetes</taxon>
        <taxon>Micrococcales</taxon>
        <taxon>Microbacteriaceae</taxon>
        <taxon>Gulosibacter</taxon>
    </lineage>
</organism>
<dbReference type="InterPro" id="IPR035926">
    <property type="entry name" value="NusB-like_sf"/>
</dbReference>
<keyword evidence="2 6" id="KW-0489">Methyltransferase</keyword>
<dbReference type="InterPro" id="IPR018314">
    <property type="entry name" value="RsmB/NOL1/NOP2-like_CS"/>
</dbReference>
<dbReference type="Pfam" id="PF01189">
    <property type="entry name" value="Methyltr_RsmB-F"/>
    <property type="match status" value="1"/>
</dbReference>
<evidence type="ECO:0000256" key="2">
    <source>
        <dbReference type="ARBA" id="ARBA00022603"/>
    </source>
</evidence>
<dbReference type="RefSeq" id="WP_124971166.1">
    <property type="nucleotide sequence ID" value="NZ_RQVS01000005.1"/>
</dbReference>
<dbReference type="EMBL" id="RQVS01000005">
    <property type="protein sequence ID" value="RRJ87275.1"/>
    <property type="molecule type" value="Genomic_DNA"/>
</dbReference>
<dbReference type="InterPro" id="IPR023267">
    <property type="entry name" value="RCMT"/>
</dbReference>
<feature type="active site" description="Nucleophile" evidence="6">
    <location>
        <position position="412"/>
    </location>
</feature>
<dbReference type="InterPro" id="IPR006027">
    <property type="entry name" value="NusB_RsmB_TIM44"/>
</dbReference>